<comment type="caution">
    <text evidence="3">The sequence shown here is derived from an EMBL/GenBank/DDBJ whole genome shotgun (WGS) entry which is preliminary data.</text>
</comment>
<feature type="transmembrane region" description="Helical" evidence="1">
    <location>
        <begin position="221"/>
        <end position="240"/>
    </location>
</feature>
<evidence type="ECO:0000313" key="3">
    <source>
        <dbReference type="EMBL" id="KAK8095868.1"/>
    </source>
</evidence>
<dbReference type="Proteomes" id="UP001392437">
    <property type="component" value="Unassembled WGS sequence"/>
</dbReference>
<sequence length="270" mass="30430">HFEVEDFPSGYPRFASLTGSHPSFYVFRRFSMTRARMLLYKQDIISQLEARLERVDRDETKPLFLGSRRRDANLDRQAVMNQLDIAMKEYDELLVRTQQALNTKSAPKRSVRNLQDWINNFGCISREEVSYLDRDDLMEVAPSDADGFLESLATMVEDGAVWACDMIKGDFRTSKSRDPNLYIFPDRAIKTLSRTIMAIMAVIVLLAPVLLLTFVESHRARLAVVVLADAVFVAVLSLLARQRAGEVFVAGATYAAVLVVYVSGSDNSCS</sequence>
<keyword evidence="1" id="KW-0472">Membrane</keyword>
<keyword evidence="4" id="KW-1185">Reference proteome</keyword>
<protein>
    <recommendedName>
        <fullName evidence="2">DUF6594 domain-containing protein</fullName>
    </recommendedName>
</protein>
<evidence type="ECO:0000256" key="1">
    <source>
        <dbReference type="SAM" id="Phobius"/>
    </source>
</evidence>
<feature type="domain" description="DUF6594" evidence="2">
    <location>
        <begin position="11"/>
        <end position="259"/>
    </location>
</feature>
<dbReference type="PANTHER" id="PTHR34502">
    <property type="entry name" value="DUF6594 DOMAIN-CONTAINING PROTEIN-RELATED"/>
    <property type="match status" value="1"/>
</dbReference>
<proteinExistence type="predicted"/>
<feature type="non-terminal residue" evidence="3">
    <location>
        <position position="1"/>
    </location>
</feature>
<gene>
    <name evidence="3" type="ORF">PG999_013890</name>
</gene>
<dbReference type="AlphaFoldDB" id="A0AAW0QDH8"/>
<dbReference type="InterPro" id="IPR046529">
    <property type="entry name" value="DUF6594"/>
</dbReference>
<accession>A0AAW0QDH8</accession>
<reference evidence="3 4" key="1">
    <citation type="submission" date="2023-01" db="EMBL/GenBank/DDBJ databases">
        <title>Analysis of 21 Apiospora genomes using comparative genomics revels a genus with tremendous synthesis potential of carbohydrate active enzymes and secondary metabolites.</title>
        <authorList>
            <person name="Sorensen T."/>
        </authorList>
    </citation>
    <scope>NUCLEOTIDE SEQUENCE [LARGE SCALE GENOMIC DNA]</scope>
    <source>
        <strain evidence="3 4">CBS 117206</strain>
    </source>
</reference>
<dbReference type="PANTHER" id="PTHR34502:SF5">
    <property type="entry name" value="DUF6594 DOMAIN-CONTAINING PROTEIN"/>
    <property type="match status" value="1"/>
</dbReference>
<keyword evidence="1" id="KW-1133">Transmembrane helix</keyword>
<feature type="transmembrane region" description="Helical" evidence="1">
    <location>
        <begin position="247"/>
        <end position="264"/>
    </location>
</feature>
<feature type="transmembrane region" description="Helical" evidence="1">
    <location>
        <begin position="196"/>
        <end position="215"/>
    </location>
</feature>
<evidence type="ECO:0000313" key="4">
    <source>
        <dbReference type="Proteomes" id="UP001392437"/>
    </source>
</evidence>
<name>A0AAW0QDH8_9PEZI</name>
<dbReference type="EMBL" id="JAQQWP010000011">
    <property type="protein sequence ID" value="KAK8095868.1"/>
    <property type="molecule type" value="Genomic_DNA"/>
</dbReference>
<dbReference type="Pfam" id="PF20237">
    <property type="entry name" value="DUF6594"/>
    <property type="match status" value="1"/>
</dbReference>
<organism evidence="3 4">
    <name type="scientific">Apiospora kogelbergensis</name>
    <dbReference type="NCBI Taxonomy" id="1337665"/>
    <lineage>
        <taxon>Eukaryota</taxon>
        <taxon>Fungi</taxon>
        <taxon>Dikarya</taxon>
        <taxon>Ascomycota</taxon>
        <taxon>Pezizomycotina</taxon>
        <taxon>Sordariomycetes</taxon>
        <taxon>Xylariomycetidae</taxon>
        <taxon>Amphisphaeriales</taxon>
        <taxon>Apiosporaceae</taxon>
        <taxon>Apiospora</taxon>
    </lineage>
</organism>
<keyword evidence="1" id="KW-0812">Transmembrane</keyword>
<evidence type="ECO:0000259" key="2">
    <source>
        <dbReference type="Pfam" id="PF20237"/>
    </source>
</evidence>